<protein>
    <submittedName>
        <fullName evidence="1">Uncharacterized protein</fullName>
    </submittedName>
</protein>
<reference evidence="1" key="2">
    <citation type="journal article" date="2015" name="Data Brief">
        <title>Shoot transcriptome of the giant reed, Arundo donax.</title>
        <authorList>
            <person name="Barrero R.A."/>
            <person name="Guerrero F.D."/>
            <person name="Moolhuijzen P."/>
            <person name="Goolsby J.A."/>
            <person name="Tidwell J."/>
            <person name="Bellgard S.E."/>
            <person name="Bellgard M.I."/>
        </authorList>
    </citation>
    <scope>NUCLEOTIDE SEQUENCE</scope>
    <source>
        <tissue evidence="1">Shoot tissue taken approximately 20 cm above the soil surface</tissue>
    </source>
</reference>
<name>A0A0A9F0W3_ARUDO</name>
<sequence length="92" mass="10091">MVYVPFVKPSPCTLHGSPVVRQEGYCISQVSKMFDSCAVAIVLRPVAAGYVVTCQVLQAPKHRYLAAELISHEEINHDNLVKGSQNDVPDHS</sequence>
<dbReference type="AlphaFoldDB" id="A0A0A9F0W3"/>
<proteinExistence type="predicted"/>
<dbReference type="EMBL" id="GBRH01191276">
    <property type="protein sequence ID" value="JAE06620.1"/>
    <property type="molecule type" value="Transcribed_RNA"/>
</dbReference>
<organism evidence="1">
    <name type="scientific">Arundo donax</name>
    <name type="common">Giant reed</name>
    <name type="synonym">Donax arundinaceus</name>
    <dbReference type="NCBI Taxonomy" id="35708"/>
    <lineage>
        <taxon>Eukaryota</taxon>
        <taxon>Viridiplantae</taxon>
        <taxon>Streptophyta</taxon>
        <taxon>Embryophyta</taxon>
        <taxon>Tracheophyta</taxon>
        <taxon>Spermatophyta</taxon>
        <taxon>Magnoliopsida</taxon>
        <taxon>Liliopsida</taxon>
        <taxon>Poales</taxon>
        <taxon>Poaceae</taxon>
        <taxon>PACMAD clade</taxon>
        <taxon>Arundinoideae</taxon>
        <taxon>Arundineae</taxon>
        <taxon>Arundo</taxon>
    </lineage>
</organism>
<reference evidence="1" key="1">
    <citation type="submission" date="2014-09" db="EMBL/GenBank/DDBJ databases">
        <authorList>
            <person name="Magalhaes I.L.F."/>
            <person name="Oliveira U."/>
            <person name="Santos F.R."/>
            <person name="Vidigal T.H.D.A."/>
            <person name="Brescovit A.D."/>
            <person name="Santos A.J."/>
        </authorList>
    </citation>
    <scope>NUCLEOTIDE SEQUENCE</scope>
    <source>
        <tissue evidence="1">Shoot tissue taken approximately 20 cm above the soil surface</tissue>
    </source>
</reference>
<evidence type="ECO:0000313" key="1">
    <source>
        <dbReference type="EMBL" id="JAE06620.1"/>
    </source>
</evidence>
<accession>A0A0A9F0W3</accession>